<gene>
    <name evidence="2" type="ORF">BSTOLATCC_MIC5003</name>
</gene>
<organism evidence="2 3">
    <name type="scientific">Blepharisma stoltei</name>
    <dbReference type="NCBI Taxonomy" id="1481888"/>
    <lineage>
        <taxon>Eukaryota</taxon>
        <taxon>Sar</taxon>
        <taxon>Alveolata</taxon>
        <taxon>Ciliophora</taxon>
        <taxon>Postciliodesmatophora</taxon>
        <taxon>Heterotrichea</taxon>
        <taxon>Heterotrichida</taxon>
        <taxon>Blepharismidae</taxon>
        <taxon>Blepharisma</taxon>
    </lineage>
</organism>
<name>A0AAU9IEJ4_9CILI</name>
<protein>
    <submittedName>
        <fullName evidence="2">Uncharacterized protein</fullName>
    </submittedName>
</protein>
<reference evidence="2" key="1">
    <citation type="submission" date="2021-09" db="EMBL/GenBank/DDBJ databases">
        <authorList>
            <consortium name="AG Swart"/>
            <person name="Singh M."/>
            <person name="Singh A."/>
            <person name="Seah K."/>
            <person name="Emmerich C."/>
        </authorList>
    </citation>
    <scope>NUCLEOTIDE SEQUENCE</scope>
    <source>
        <strain evidence="2">ATCC30299</strain>
    </source>
</reference>
<dbReference type="Proteomes" id="UP001162131">
    <property type="component" value="Unassembled WGS sequence"/>
</dbReference>
<feature type="region of interest" description="Disordered" evidence="1">
    <location>
        <begin position="107"/>
        <end position="135"/>
    </location>
</feature>
<comment type="caution">
    <text evidence="2">The sequence shown here is derived from an EMBL/GenBank/DDBJ whole genome shotgun (WGS) entry which is preliminary data.</text>
</comment>
<proteinExistence type="predicted"/>
<evidence type="ECO:0000313" key="2">
    <source>
        <dbReference type="EMBL" id="CAG9311741.1"/>
    </source>
</evidence>
<dbReference type="EMBL" id="CAJZBQ010000005">
    <property type="protein sequence ID" value="CAG9311741.1"/>
    <property type="molecule type" value="Genomic_DNA"/>
</dbReference>
<sequence>MEVNRPKTSSLEVKIDTYMIQRHITPRCLSNIDYRHTVTCKNKSTSISDENFKLPLREASHHRKAEALPEFINEYVYDPILYRKRPKSSFSQKSKIFAESNQEHFRPFTTKLSTKNHKRYSSAPRSRSSSEKKEKLERSLNLFRICGDRYNGLLPAKPQEIKYVKKNLERRLTIDLERRPKSQKSPAVEETPNVKPLSFREVPQINPALTYMEKLYRLNQLSAVKLFD</sequence>
<evidence type="ECO:0000313" key="3">
    <source>
        <dbReference type="Proteomes" id="UP001162131"/>
    </source>
</evidence>
<accession>A0AAU9IEJ4</accession>
<dbReference type="AlphaFoldDB" id="A0AAU9IEJ4"/>
<keyword evidence="3" id="KW-1185">Reference proteome</keyword>
<evidence type="ECO:0000256" key="1">
    <source>
        <dbReference type="SAM" id="MobiDB-lite"/>
    </source>
</evidence>